<dbReference type="GO" id="GO:0016836">
    <property type="term" value="F:hydro-lyase activity"/>
    <property type="evidence" value="ECO:0007669"/>
    <property type="project" value="TreeGrafter"/>
</dbReference>
<dbReference type="OrthoDB" id="181267at2"/>
<evidence type="ECO:0000256" key="2">
    <source>
        <dbReference type="ARBA" id="ARBA00023235"/>
    </source>
</evidence>
<dbReference type="RefSeq" id="WP_107649305.1">
    <property type="nucleotide sequence ID" value="NZ_PZJX01000025.1"/>
</dbReference>
<accession>A0A2T4IX19</accession>
<dbReference type="AlphaFoldDB" id="A0A2T4IX19"/>
<proteinExistence type="inferred from homology"/>
<evidence type="ECO:0000256" key="4">
    <source>
        <dbReference type="ARBA" id="ARBA00039135"/>
    </source>
</evidence>
<dbReference type="Pfam" id="PF05544">
    <property type="entry name" value="Pro_racemase"/>
    <property type="match status" value="1"/>
</dbReference>
<comment type="similarity">
    <text evidence="1">Belongs to the proline racemase family.</text>
</comment>
<dbReference type="SUPFAM" id="SSF54506">
    <property type="entry name" value="Diaminopimelate epimerase-like"/>
    <property type="match status" value="1"/>
</dbReference>
<reference evidence="5 6" key="1">
    <citation type="submission" date="2018-03" db="EMBL/GenBank/DDBJ databases">
        <title>Genome sequence of the symbiotic type strain Mesorhizobium helmanticense CSLC115NT isolated from Lotus corniculatus nodules.</title>
        <authorList>
            <person name="Sannazzaro A.I."/>
            <person name="Torres Tejerizo G.A."/>
            <person name="Dip D."/>
            <person name="Caballero M."/>
            <person name="Pistorio M."/>
            <person name="Estrella M.J."/>
        </authorList>
    </citation>
    <scope>NUCLEOTIDE SEQUENCE [LARGE SCALE GENOMIC DNA]</scope>
    <source>
        <strain evidence="5 6">CSLC115N</strain>
    </source>
</reference>
<dbReference type="InterPro" id="IPR008794">
    <property type="entry name" value="Pro_racemase_fam"/>
</dbReference>
<dbReference type="PANTHER" id="PTHR33442">
    <property type="entry name" value="TRANS-3-HYDROXY-L-PROLINE DEHYDRATASE"/>
    <property type="match status" value="1"/>
</dbReference>
<dbReference type="FunFam" id="3.10.310.10:FF:000003">
    <property type="entry name" value="Proline racemase"/>
    <property type="match status" value="1"/>
</dbReference>
<dbReference type="EC" id="5.1.1.8" evidence="4"/>
<evidence type="ECO:0000313" key="5">
    <source>
        <dbReference type="EMBL" id="PTE10175.1"/>
    </source>
</evidence>
<keyword evidence="2" id="KW-0413">Isomerase</keyword>
<dbReference type="PANTHER" id="PTHR33442:SF1">
    <property type="entry name" value="TRANS-3-HYDROXY-L-PROLINE DEHYDRATASE"/>
    <property type="match status" value="1"/>
</dbReference>
<evidence type="ECO:0000256" key="3">
    <source>
        <dbReference type="ARBA" id="ARBA00035826"/>
    </source>
</evidence>
<dbReference type="Gene3D" id="3.10.310.10">
    <property type="entry name" value="Diaminopimelate Epimerase, Chain A, domain 1"/>
    <property type="match status" value="2"/>
</dbReference>
<evidence type="ECO:0000256" key="1">
    <source>
        <dbReference type="ARBA" id="ARBA00007529"/>
    </source>
</evidence>
<dbReference type="PIRSF" id="PIRSF029792">
    <property type="entry name" value="Pro_racemase"/>
    <property type="match status" value="1"/>
</dbReference>
<dbReference type="EMBL" id="PZJX01000025">
    <property type="protein sequence ID" value="PTE10175.1"/>
    <property type="molecule type" value="Genomic_DNA"/>
</dbReference>
<dbReference type="Proteomes" id="UP000240259">
    <property type="component" value="Unassembled WGS sequence"/>
</dbReference>
<sequence length="332" mass="35810">MTLTVVDMHTGGEPLRIVTGGYPALPKGTILEKRAYVRDHLDHLRKILMFEPRGHYDMYGALLVEPDLPGADLAVLFMHNEGYSTMCGHAMVALGRYAVDEGLVARREPVTTVNIQAPCGLVVASVEVRDGKAGAVSFESVPAFLFARDQQIELPDYGAIGFDIAYGGAFYALADCHQFGLEFGRSRVRDFVDAATVLTETLKTEFPLSHPDHADLAFLYGSILTDGMDAFSGEATKNICVFAEAQVDRSPTGSGVTARLAAMYARGEIAIGQARTFESIAGSRFSGSVTRTAKAGPHDAVIARVGGRAYYSGRAEFIVEPDDELGRGFLLF</sequence>
<organism evidence="5 6">
    <name type="scientific">Mesorhizobium helmanticense</name>
    <dbReference type="NCBI Taxonomy" id="1776423"/>
    <lineage>
        <taxon>Bacteria</taxon>
        <taxon>Pseudomonadati</taxon>
        <taxon>Pseudomonadota</taxon>
        <taxon>Alphaproteobacteria</taxon>
        <taxon>Hyphomicrobiales</taxon>
        <taxon>Phyllobacteriaceae</taxon>
        <taxon>Mesorhizobium</taxon>
    </lineage>
</organism>
<dbReference type="GO" id="GO:0047580">
    <property type="term" value="F:4-hydroxyproline epimerase activity"/>
    <property type="evidence" value="ECO:0007669"/>
    <property type="project" value="UniProtKB-EC"/>
</dbReference>
<dbReference type="SFLD" id="SFLDS00028">
    <property type="entry name" value="Proline_Racemase"/>
    <property type="match status" value="1"/>
</dbReference>
<comment type="catalytic activity">
    <reaction evidence="3">
        <text>trans-4-hydroxy-L-proline = cis-4-hydroxy-D-proline</text>
        <dbReference type="Rhea" id="RHEA:21152"/>
        <dbReference type="ChEBI" id="CHEBI:57690"/>
        <dbReference type="ChEBI" id="CHEBI:58375"/>
        <dbReference type="EC" id="5.1.1.8"/>
    </reaction>
</comment>
<keyword evidence="6" id="KW-1185">Reference proteome</keyword>
<gene>
    <name evidence="5" type="ORF">C9427_11530</name>
</gene>
<comment type="caution">
    <text evidence="5">The sequence shown here is derived from an EMBL/GenBank/DDBJ whole genome shotgun (WGS) entry which is preliminary data.</text>
</comment>
<name>A0A2T4IX19_9HYPH</name>
<protein>
    <recommendedName>
        <fullName evidence="4">4-hydroxyproline epimerase</fullName>
        <ecNumber evidence="4">5.1.1.8</ecNumber>
    </recommendedName>
</protein>
<evidence type="ECO:0000313" key="6">
    <source>
        <dbReference type="Proteomes" id="UP000240259"/>
    </source>
</evidence>